<dbReference type="RefSeq" id="WP_245762717.1">
    <property type="nucleotide sequence ID" value="NZ_FOXU01000005.1"/>
</dbReference>
<proteinExistence type="predicted"/>
<evidence type="ECO:0000313" key="1">
    <source>
        <dbReference type="EMBL" id="SFQ58411.1"/>
    </source>
</evidence>
<dbReference type="STRING" id="126156.SAMN05421670_2876"/>
<evidence type="ECO:0000313" key="2">
    <source>
        <dbReference type="Proteomes" id="UP000198734"/>
    </source>
</evidence>
<gene>
    <name evidence="1" type="ORF">SAMN05421670_2876</name>
</gene>
<name>A0A1I5ZPM8_9BACI</name>
<dbReference type="AlphaFoldDB" id="A0A1I5ZPM8"/>
<reference evidence="2" key="1">
    <citation type="submission" date="2016-10" db="EMBL/GenBank/DDBJ databases">
        <authorList>
            <person name="Varghese N."/>
            <person name="Submissions S."/>
        </authorList>
    </citation>
    <scope>NUCLEOTIDE SEQUENCE [LARGE SCALE GENOMIC DNA]</scope>
    <source>
        <strain evidence="2">DSM 11706</strain>
    </source>
</reference>
<accession>A0A1I5ZPM8</accession>
<sequence>MAKKEVRDMDEYLTHLYVHVNEVEHFALFSGITIQQFIRNFTDLSALLLLKHGYDDASFNMHTQLEFIVPEQYNHFIKEFAEGPFELCFMDFEDERKLNMLSPQEQAELLYIAHKKEAIRSPFYHHLQNRFVYLSDEGQKITKIYFRDMEDLNHLVANVFTGLIGEKSKSSAFWRKKNNIVLPRLSAEKVTEHNELFEDGVLMSLFKTDKLNYGIEIRILPENIFPDEVLEDLNLHMAKPSDVLIEV</sequence>
<dbReference type="Proteomes" id="UP000198734">
    <property type="component" value="Unassembled WGS sequence"/>
</dbReference>
<protein>
    <submittedName>
        <fullName evidence="1">Uncharacterized protein</fullName>
    </submittedName>
</protein>
<organism evidence="1 2">
    <name type="scientific">Psychrobacillus psychrotolerans</name>
    <dbReference type="NCBI Taxonomy" id="126156"/>
    <lineage>
        <taxon>Bacteria</taxon>
        <taxon>Bacillati</taxon>
        <taxon>Bacillota</taxon>
        <taxon>Bacilli</taxon>
        <taxon>Bacillales</taxon>
        <taxon>Bacillaceae</taxon>
        <taxon>Psychrobacillus</taxon>
    </lineage>
</organism>
<dbReference type="EMBL" id="FOXU01000005">
    <property type="protein sequence ID" value="SFQ58411.1"/>
    <property type="molecule type" value="Genomic_DNA"/>
</dbReference>
<keyword evidence="2" id="KW-1185">Reference proteome</keyword>